<evidence type="ECO:0000313" key="1">
    <source>
        <dbReference type="EMBL" id="UOE18825.1"/>
    </source>
</evidence>
<dbReference type="InterPro" id="IPR049450">
    <property type="entry name" value="ACOT8-like_C"/>
</dbReference>
<dbReference type="Pfam" id="PF20789">
    <property type="entry name" value="4HBT_3C"/>
    <property type="match status" value="1"/>
</dbReference>
<dbReference type="InterPro" id="IPR049449">
    <property type="entry name" value="TesB_ACOT8-like_N"/>
</dbReference>
<name>A0A399FX46_9ACTN</name>
<dbReference type="AlphaFoldDB" id="A0A399FX46"/>
<dbReference type="RefSeq" id="WP_068691574.1">
    <property type="nucleotide sequence ID" value="NZ_CP063196.1"/>
</dbReference>
<dbReference type="InterPro" id="IPR029069">
    <property type="entry name" value="HotDog_dom_sf"/>
</dbReference>
<gene>
    <name evidence="1" type="ORF">NI17_018905</name>
</gene>
<dbReference type="OrthoDB" id="1413770at2"/>
<dbReference type="Proteomes" id="UP000265719">
    <property type="component" value="Chromosome"/>
</dbReference>
<reference evidence="1" key="1">
    <citation type="submission" date="2020-10" db="EMBL/GenBank/DDBJ databases">
        <title>De novo genome project of the cellulose decomposer Thermobifida halotolerans type strain.</title>
        <authorList>
            <person name="Nagy I."/>
            <person name="Horvath B."/>
            <person name="Kukolya J."/>
            <person name="Nagy I."/>
            <person name="Orsini M."/>
        </authorList>
    </citation>
    <scope>NUCLEOTIDE SEQUENCE</scope>
    <source>
        <strain evidence="1">DSM 44931</strain>
    </source>
</reference>
<dbReference type="KEGG" id="thao:NI17_018905"/>
<accession>A0A399FX46</accession>
<dbReference type="SUPFAM" id="SSF54637">
    <property type="entry name" value="Thioesterase/thiol ester dehydrase-isomerase"/>
    <property type="match status" value="2"/>
</dbReference>
<organism evidence="1 2">
    <name type="scientific">Thermobifida halotolerans</name>
    <dbReference type="NCBI Taxonomy" id="483545"/>
    <lineage>
        <taxon>Bacteria</taxon>
        <taxon>Bacillati</taxon>
        <taxon>Actinomycetota</taxon>
        <taxon>Actinomycetes</taxon>
        <taxon>Streptosporangiales</taxon>
        <taxon>Nocardiopsidaceae</taxon>
        <taxon>Thermobifida</taxon>
    </lineage>
</organism>
<dbReference type="InterPro" id="IPR042171">
    <property type="entry name" value="Acyl-CoA_hotdog"/>
</dbReference>
<keyword evidence="2" id="KW-1185">Reference proteome</keyword>
<evidence type="ECO:0000313" key="2">
    <source>
        <dbReference type="Proteomes" id="UP000265719"/>
    </source>
</evidence>
<protein>
    <submittedName>
        <fullName evidence="1">Thioesterase family protein</fullName>
    </submittedName>
</protein>
<dbReference type="Gene3D" id="2.40.160.210">
    <property type="entry name" value="Acyl-CoA thioesterase, double hotdog domain"/>
    <property type="match status" value="1"/>
</dbReference>
<dbReference type="EMBL" id="CP063196">
    <property type="protein sequence ID" value="UOE18825.1"/>
    <property type="molecule type" value="Genomic_DNA"/>
</dbReference>
<dbReference type="Pfam" id="PF13622">
    <property type="entry name" value="4HBT_3"/>
    <property type="match status" value="1"/>
</dbReference>
<proteinExistence type="predicted"/>
<sequence length="260" mass="27977">MSEPAEAFYLPRGDGRYEPTRATESPWDADSQHGGPPTALLGHLLDSAAGPDMRLARISADFLGAIPRRGFRVEVAPVRPGRRIALFEARMVFDGRPAVVARAWAIATGPTPPATGRQARPPALPGPEQDTVLGLTDWGYGEAVEWRYTRGGHGENSGEADVWTRVRIPLIEGEKLTALARTLVVADSANGLSAALPAEEWLFIPPSMTTTLARFPEADWVHMSCRSHLSADGLGVSHATLCDPDGYLGEVSQPLLVRGR</sequence>